<accession>G7WIE1</accession>
<name>G7WIE1_DESOD</name>
<organism evidence="8 9">
    <name type="scientific">Desulfosporosinus orientis (strain ATCC 19365 / DSM 765 / NCIMB 8382 / VKM B-1628 / Singapore I)</name>
    <name type="common">Desulfotomaculum orientis</name>
    <dbReference type="NCBI Taxonomy" id="768706"/>
    <lineage>
        <taxon>Bacteria</taxon>
        <taxon>Bacillati</taxon>
        <taxon>Bacillota</taxon>
        <taxon>Clostridia</taxon>
        <taxon>Eubacteriales</taxon>
        <taxon>Desulfitobacteriaceae</taxon>
        <taxon>Desulfosporosinus</taxon>
    </lineage>
</organism>
<proteinExistence type="predicted"/>
<dbReference type="GO" id="GO:0005524">
    <property type="term" value="F:ATP binding"/>
    <property type="evidence" value="ECO:0007669"/>
    <property type="project" value="UniProtKB-KW"/>
</dbReference>
<dbReference type="SMART" id="SM00382">
    <property type="entry name" value="AAA"/>
    <property type="match status" value="1"/>
</dbReference>
<reference evidence="9" key="1">
    <citation type="submission" date="2011-11" db="EMBL/GenBank/DDBJ databases">
        <title>Complete sequence of Desulfosporosinus orientis DSM 765.</title>
        <authorList>
            <person name="Lucas S."/>
            <person name="Han J."/>
            <person name="Lapidus A."/>
            <person name="Cheng J.-F."/>
            <person name="Goodwin L."/>
            <person name="Pitluck S."/>
            <person name="Peters L."/>
            <person name="Ovchinnikova G."/>
            <person name="Teshima H."/>
            <person name="Detter J.C."/>
            <person name="Han C."/>
            <person name="Tapia R."/>
            <person name="Land M."/>
            <person name="Hauser L."/>
            <person name="Kyrpides N."/>
            <person name="Ivanova N."/>
            <person name="Pagani I."/>
            <person name="Pester M."/>
            <person name="Spring S."/>
            <person name="Ollivier B."/>
            <person name="Rattei T."/>
            <person name="Klenk H.-P."/>
            <person name="Wagner M."/>
            <person name="Loy A."/>
            <person name="Woyke T."/>
        </authorList>
    </citation>
    <scope>NUCLEOTIDE SEQUENCE [LARGE SCALE GENOMIC DNA]</scope>
    <source>
        <strain evidence="9">ATCC 19365 / DSM 765 / NCIMB 8382 / VKM B-1628</strain>
    </source>
</reference>
<dbReference type="PATRIC" id="fig|768706.3.peg.3086"/>
<dbReference type="AlphaFoldDB" id="G7WIE1"/>
<dbReference type="KEGG" id="dor:Desor_3069"/>
<dbReference type="HOGENOM" id="CLU_000445_8_1_9"/>
<keyword evidence="2" id="KW-0067">ATP-binding</keyword>
<evidence type="ECO:0000256" key="1">
    <source>
        <dbReference type="ARBA" id="ARBA00022741"/>
    </source>
</evidence>
<dbReference type="InterPro" id="IPR002078">
    <property type="entry name" value="Sigma_54_int"/>
</dbReference>
<dbReference type="GO" id="GO:0006355">
    <property type="term" value="P:regulation of DNA-templated transcription"/>
    <property type="evidence" value="ECO:0007669"/>
    <property type="project" value="InterPro"/>
</dbReference>
<evidence type="ECO:0000313" key="8">
    <source>
        <dbReference type="EMBL" id="AET68589.1"/>
    </source>
</evidence>
<gene>
    <name evidence="8" type="ordered locus">Desor_3069</name>
</gene>
<feature type="domain" description="PAS" evidence="7">
    <location>
        <begin position="21"/>
        <end position="75"/>
    </location>
</feature>
<evidence type="ECO:0000313" key="9">
    <source>
        <dbReference type="Proteomes" id="UP000006346"/>
    </source>
</evidence>
<dbReference type="RefSeq" id="WP_014185397.1">
    <property type="nucleotide sequence ID" value="NC_016584.1"/>
</dbReference>
<dbReference type="Pfam" id="PF02954">
    <property type="entry name" value="HTH_8"/>
    <property type="match status" value="1"/>
</dbReference>
<dbReference type="PROSITE" id="PS50112">
    <property type="entry name" value="PAS"/>
    <property type="match status" value="1"/>
</dbReference>
<dbReference type="Gene3D" id="1.10.10.60">
    <property type="entry name" value="Homeodomain-like"/>
    <property type="match status" value="1"/>
</dbReference>
<keyword evidence="5" id="KW-0804">Transcription</keyword>
<dbReference type="InterPro" id="IPR025944">
    <property type="entry name" value="Sigma_54_int_dom_CS"/>
</dbReference>
<dbReference type="FunFam" id="3.40.50.300:FF:000006">
    <property type="entry name" value="DNA-binding transcriptional regulator NtrC"/>
    <property type="match status" value="1"/>
</dbReference>
<dbReference type="InterPro" id="IPR027417">
    <property type="entry name" value="P-loop_NTPase"/>
</dbReference>
<dbReference type="Gene3D" id="3.40.50.300">
    <property type="entry name" value="P-loop containing nucleotide triphosphate hydrolases"/>
    <property type="match status" value="1"/>
</dbReference>
<dbReference type="InterPro" id="IPR000014">
    <property type="entry name" value="PAS"/>
</dbReference>
<reference evidence="8 9" key="2">
    <citation type="journal article" date="2012" name="J. Bacteriol.">
        <title>Complete genome sequences of Desulfosporosinus orientis DSM765T, Desulfosporosinus youngiae DSM17734T, Desulfosporosinus meridiei DSM13257T, and Desulfosporosinus acidiphilus DSM22704T.</title>
        <authorList>
            <person name="Pester M."/>
            <person name="Brambilla E."/>
            <person name="Alazard D."/>
            <person name="Rattei T."/>
            <person name="Weinmaier T."/>
            <person name="Han J."/>
            <person name="Lucas S."/>
            <person name="Lapidus A."/>
            <person name="Cheng J.F."/>
            <person name="Goodwin L."/>
            <person name="Pitluck S."/>
            <person name="Peters L."/>
            <person name="Ovchinnikova G."/>
            <person name="Teshima H."/>
            <person name="Detter J.C."/>
            <person name="Han C.S."/>
            <person name="Tapia R."/>
            <person name="Land M.L."/>
            <person name="Hauser L."/>
            <person name="Kyrpides N.C."/>
            <person name="Ivanova N.N."/>
            <person name="Pagani I."/>
            <person name="Huntmann M."/>
            <person name="Wei C.L."/>
            <person name="Davenport K.W."/>
            <person name="Daligault H."/>
            <person name="Chain P.S."/>
            <person name="Chen A."/>
            <person name="Mavromatis K."/>
            <person name="Markowitz V."/>
            <person name="Szeto E."/>
            <person name="Mikhailova N."/>
            <person name="Pati A."/>
            <person name="Wagner M."/>
            <person name="Woyke T."/>
            <person name="Ollivier B."/>
            <person name="Klenk H.P."/>
            <person name="Spring S."/>
            <person name="Loy A."/>
        </authorList>
    </citation>
    <scope>NUCLEOTIDE SEQUENCE [LARGE SCALE GENOMIC DNA]</scope>
    <source>
        <strain evidence="9">ATCC 19365 / DSM 765 / NCIMB 8382 / VKM B-1628</strain>
    </source>
</reference>
<dbReference type="CDD" id="cd00009">
    <property type="entry name" value="AAA"/>
    <property type="match status" value="1"/>
</dbReference>
<dbReference type="Gene3D" id="1.10.8.60">
    <property type="match status" value="1"/>
</dbReference>
<feature type="domain" description="Sigma-54 factor interaction" evidence="6">
    <location>
        <begin position="171"/>
        <end position="400"/>
    </location>
</feature>
<dbReference type="OrthoDB" id="1672812at2"/>
<evidence type="ECO:0000259" key="7">
    <source>
        <dbReference type="PROSITE" id="PS50112"/>
    </source>
</evidence>
<evidence type="ECO:0000256" key="4">
    <source>
        <dbReference type="ARBA" id="ARBA00023125"/>
    </source>
</evidence>
<dbReference type="SUPFAM" id="SSF55785">
    <property type="entry name" value="PYP-like sensor domain (PAS domain)"/>
    <property type="match status" value="1"/>
</dbReference>
<protein>
    <submittedName>
        <fullName evidence="8">Transcriptional regulator containing PAS, AAA-type ATPase, and DNA-binding domains</fullName>
    </submittedName>
</protein>
<dbReference type="InterPro" id="IPR003593">
    <property type="entry name" value="AAA+_ATPase"/>
</dbReference>
<keyword evidence="9" id="KW-1185">Reference proteome</keyword>
<dbReference type="PROSITE" id="PS00676">
    <property type="entry name" value="SIGMA54_INTERACT_2"/>
    <property type="match status" value="1"/>
</dbReference>
<dbReference type="Gene3D" id="3.30.450.20">
    <property type="entry name" value="PAS domain"/>
    <property type="match status" value="1"/>
</dbReference>
<evidence type="ECO:0000256" key="2">
    <source>
        <dbReference type="ARBA" id="ARBA00022840"/>
    </source>
</evidence>
<dbReference type="InterPro" id="IPR025943">
    <property type="entry name" value="Sigma_54_int_dom_ATP-bd_2"/>
</dbReference>
<dbReference type="SUPFAM" id="SSF52540">
    <property type="entry name" value="P-loop containing nucleoside triphosphate hydrolases"/>
    <property type="match status" value="1"/>
</dbReference>
<dbReference type="Proteomes" id="UP000006346">
    <property type="component" value="Chromosome"/>
</dbReference>
<keyword evidence="1" id="KW-0547">Nucleotide-binding</keyword>
<dbReference type="PANTHER" id="PTHR32071:SF121">
    <property type="entry name" value="SIGMA L-DEPENDENT TRANSCRIPTIONAL REGULATOR YQIR-RELATED"/>
    <property type="match status" value="1"/>
</dbReference>
<dbReference type="Pfam" id="PF00158">
    <property type="entry name" value="Sigma54_activat"/>
    <property type="match status" value="1"/>
</dbReference>
<keyword evidence="4 8" id="KW-0238">DNA-binding</keyword>
<dbReference type="InterPro" id="IPR035965">
    <property type="entry name" value="PAS-like_dom_sf"/>
</dbReference>
<dbReference type="Pfam" id="PF25601">
    <property type="entry name" value="AAA_lid_14"/>
    <property type="match status" value="1"/>
</dbReference>
<keyword evidence="3" id="KW-0805">Transcription regulation</keyword>
<dbReference type="PROSITE" id="PS50045">
    <property type="entry name" value="SIGMA54_INTERACT_4"/>
    <property type="match status" value="1"/>
</dbReference>
<evidence type="ECO:0000256" key="3">
    <source>
        <dbReference type="ARBA" id="ARBA00023015"/>
    </source>
</evidence>
<evidence type="ECO:0000256" key="5">
    <source>
        <dbReference type="ARBA" id="ARBA00023163"/>
    </source>
</evidence>
<sequence length="481" mass="54613">MDKTKSYLNVLVMPQSGKELSAECLKQIMNCSYDPIFVADKYGNCLMNSDSFSMATRALGINPPEMVGKNIREFIEAGIYDWSPTLRAIETGTTVTGLIRTINGSEIMATSSPVKDKDGQIIMIVTNIRDKDIVDKYIEELKREKTEIERYKTAAEYYGKVDNLDNNNSVIISESPQMKKIFKFADMVAKTDSTVSLYGESGTGKDVLARYIHHNSHRAQGPFIPVNCAAIPQKLFESEFFGYVRGAFTGANPQGKIGLFEIANKGTLFLDEIGELPLEMQSKLLRVLETGEIQRIGSTKIEQIDVRFIVATNKDLKHKVDQEQFRSDLFYRLNVIPLTLPPLRERKEDIVALAQKFLEELNIKYGLHKIIHPHTTRILLNYSWPGNIRELRNTIEREFITSTDDYLKIKFDTAGTINTNLGSKNRQKKASAYMGTLKSVLKEVEAEYINQILDECNGRVCMASRLLGIHRTVLYRKTKYK</sequence>
<dbReference type="EMBL" id="CP003108">
    <property type="protein sequence ID" value="AET68589.1"/>
    <property type="molecule type" value="Genomic_DNA"/>
</dbReference>
<dbReference type="SUPFAM" id="SSF46689">
    <property type="entry name" value="Homeodomain-like"/>
    <property type="match status" value="1"/>
</dbReference>
<dbReference type="InterPro" id="IPR002197">
    <property type="entry name" value="HTH_Fis"/>
</dbReference>
<dbReference type="eggNOG" id="COG3829">
    <property type="taxonomic scope" value="Bacteria"/>
</dbReference>
<dbReference type="PROSITE" id="PS00688">
    <property type="entry name" value="SIGMA54_INTERACT_3"/>
    <property type="match status" value="1"/>
</dbReference>
<dbReference type="InterPro" id="IPR009057">
    <property type="entry name" value="Homeodomain-like_sf"/>
</dbReference>
<dbReference type="GO" id="GO:0043565">
    <property type="term" value="F:sequence-specific DNA binding"/>
    <property type="evidence" value="ECO:0007669"/>
    <property type="project" value="InterPro"/>
</dbReference>
<evidence type="ECO:0000259" key="6">
    <source>
        <dbReference type="PROSITE" id="PS50045"/>
    </source>
</evidence>
<dbReference type="CDD" id="cd00130">
    <property type="entry name" value="PAS"/>
    <property type="match status" value="1"/>
</dbReference>
<dbReference type="InterPro" id="IPR058031">
    <property type="entry name" value="AAA_lid_NorR"/>
</dbReference>
<dbReference type="PANTHER" id="PTHR32071">
    <property type="entry name" value="TRANSCRIPTIONAL REGULATORY PROTEIN"/>
    <property type="match status" value="1"/>
</dbReference>